<comment type="caution">
    <text evidence="2">The sequence shown here is derived from an EMBL/GenBank/DDBJ whole genome shotgun (WGS) entry which is preliminary data.</text>
</comment>
<evidence type="ECO:0000313" key="3">
    <source>
        <dbReference type="Proteomes" id="UP000649573"/>
    </source>
</evidence>
<dbReference type="InterPro" id="IPR011008">
    <property type="entry name" value="Dimeric_a/b-barrel"/>
</dbReference>
<accession>A0ABQ2V7A3</accession>
<gene>
    <name evidence="2" type="ORF">GCM10010178_75000</name>
</gene>
<organism evidence="2 3">
    <name type="scientific">Lentzea flava</name>
    <dbReference type="NCBI Taxonomy" id="103732"/>
    <lineage>
        <taxon>Bacteria</taxon>
        <taxon>Bacillati</taxon>
        <taxon>Actinomycetota</taxon>
        <taxon>Actinomycetes</taxon>
        <taxon>Pseudonocardiales</taxon>
        <taxon>Pseudonocardiaceae</taxon>
        <taxon>Lentzea</taxon>
    </lineage>
</organism>
<dbReference type="SUPFAM" id="SSF54909">
    <property type="entry name" value="Dimeric alpha+beta barrel"/>
    <property type="match status" value="1"/>
</dbReference>
<proteinExistence type="predicted"/>
<dbReference type="Gene3D" id="3.30.70.100">
    <property type="match status" value="1"/>
</dbReference>
<dbReference type="PROSITE" id="PS51725">
    <property type="entry name" value="ABM"/>
    <property type="match status" value="1"/>
</dbReference>
<dbReference type="InterPro" id="IPR007138">
    <property type="entry name" value="ABM_dom"/>
</dbReference>
<sequence length="101" mass="11346">MVGMAITFINRFTVNGKPEDFESAFTETAEFIRKQPGLVRYTLSRDLEDETRYVNVALWESAQALRDAVAHPDFKQHAAAMRALATSEGTVYAERLTFAGE</sequence>
<evidence type="ECO:0000259" key="1">
    <source>
        <dbReference type="PROSITE" id="PS51725"/>
    </source>
</evidence>
<keyword evidence="3" id="KW-1185">Reference proteome</keyword>
<feature type="domain" description="ABM" evidence="1">
    <location>
        <begin position="6"/>
        <end position="93"/>
    </location>
</feature>
<evidence type="ECO:0000313" key="2">
    <source>
        <dbReference type="EMBL" id="GGU72379.1"/>
    </source>
</evidence>
<protein>
    <recommendedName>
        <fullName evidence="1">ABM domain-containing protein</fullName>
    </recommendedName>
</protein>
<name>A0ABQ2V7A3_9PSEU</name>
<dbReference type="EMBL" id="BMRE01000051">
    <property type="protein sequence ID" value="GGU72379.1"/>
    <property type="molecule type" value="Genomic_DNA"/>
</dbReference>
<dbReference type="Proteomes" id="UP000649573">
    <property type="component" value="Unassembled WGS sequence"/>
</dbReference>
<dbReference type="Pfam" id="PF03992">
    <property type="entry name" value="ABM"/>
    <property type="match status" value="1"/>
</dbReference>
<reference evidence="3" key="1">
    <citation type="journal article" date="2019" name="Int. J. Syst. Evol. Microbiol.">
        <title>The Global Catalogue of Microorganisms (GCM) 10K type strain sequencing project: providing services to taxonomists for standard genome sequencing and annotation.</title>
        <authorList>
            <consortium name="The Broad Institute Genomics Platform"/>
            <consortium name="The Broad Institute Genome Sequencing Center for Infectious Disease"/>
            <person name="Wu L."/>
            <person name="Ma J."/>
        </authorList>
    </citation>
    <scope>NUCLEOTIDE SEQUENCE [LARGE SCALE GENOMIC DNA]</scope>
    <source>
        <strain evidence="3">JCM 3296</strain>
    </source>
</reference>